<gene>
    <name evidence="1" type="ORF">DFH07DRAFT_1018342</name>
</gene>
<sequence>MATMIFGPYRLHGLNKRRRLLGLTLCIATFLYAYASWDLFKERILTFPAAGRYLPVPLHVQAPVQVPPPVPVPVAHISPPRPASRLLNLLFTGDDSPIEDQHWPWKGLTRHALRDLVTCLELGNCKPNQEKVVLIGSDYFRAVMKGHNGGEHIWAASTMKAMRNLGYTVLYAESLGGLVDLYRIVPDLVKIVIIDDCAVFRCHKDAENCVQSDENPTGIPIYKILSFFFWSFPRHPLGQRWVLAPEPFALAPDPTGTRVSNNTYLGYSIEDDCALTPFVPHAARPARAWVLAKLLHYLAPARGGAWVKRDFDAATRRTGVQFVLGAGLDQGESAADVARLEMPEKHFNHGTLPKREFMSALAQAKADSARSSPTPYNALCFGVPFINPVDKWEPENPTDIADDYSQHPFMGFLNPPYVYNVRRGDREGFVNAIASAIANPIDSHIPDRMRMAAVQKRLAAIVDNDWEAEARRQAEWCSEPCGCLTPCDTRDI</sequence>
<dbReference type="AlphaFoldDB" id="A0AAD7JGW3"/>
<comment type="caution">
    <text evidence="1">The sequence shown here is derived from an EMBL/GenBank/DDBJ whole genome shotgun (WGS) entry which is preliminary data.</text>
</comment>
<accession>A0AAD7JGW3</accession>
<reference evidence="1" key="1">
    <citation type="submission" date="2023-03" db="EMBL/GenBank/DDBJ databases">
        <title>Massive genome expansion in bonnet fungi (Mycena s.s.) driven by repeated elements and novel gene families across ecological guilds.</title>
        <authorList>
            <consortium name="Lawrence Berkeley National Laboratory"/>
            <person name="Harder C.B."/>
            <person name="Miyauchi S."/>
            <person name="Viragh M."/>
            <person name="Kuo A."/>
            <person name="Thoen E."/>
            <person name="Andreopoulos B."/>
            <person name="Lu D."/>
            <person name="Skrede I."/>
            <person name="Drula E."/>
            <person name="Henrissat B."/>
            <person name="Morin E."/>
            <person name="Kohler A."/>
            <person name="Barry K."/>
            <person name="LaButti K."/>
            <person name="Morin E."/>
            <person name="Salamov A."/>
            <person name="Lipzen A."/>
            <person name="Mereny Z."/>
            <person name="Hegedus B."/>
            <person name="Baldrian P."/>
            <person name="Stursova M."/>
            <person name="Weitz H."/>
            <person name="Taylor A."/>
            <person name="Grigoriev I.V."/>
            <person name="Nagy L.G."/>
            <person name="Martin F."/>
            <person name="Kauserud H."/>
        </authorList>
    </citation>
    <scope>NUCLEOTIDE SEQUENCE</scope>
    <source>
        <strain evidence="1">CBHHK188m</strain>
    </source>
</reference>
<proteinExistence type="predicted"/>
<protein>
    <submittedName>
        <fullName evidence="1">Uncharacterized protein</fullName>
    </submittedName>
</protein>
<dbReference type="EMBL" id="JARJLG010000040">
    <property type="protein sequence ID" value="KAJ7763603.1"/>
    <property type="molecule type" value="Genomic_DNA"/>
</dbReference>
<evidence type="ECO:0000313" key="2">
    <source>
        <dbReference type="Proteomes" id="UP001215280"/>
    </source>
</evidence>
<dbReference type="Proteomes" id="UP001215280">
    <property type="component" value="Unassembled WGS sequence"/>
</dbReference>
<evidence type="ECO:0000313" key="1">
    <source>
        <dbReference type="EMBL" id="KAJ7763603.1"/>
    </source>
</evidence>
<keyword evidence="2" id="KW-1185">Reference proteome</keyword>
<name>A0AAD7JGW3_9AGAR</name>
<organism evidence="1 2">
    <name type="scientific">Mycena maculata</name>
    <dbReference type="NCBI Taxonomy" id="230809"/>
    <lineage>
        <taxon>Eukaryota</taxon>
        <taxon>Fungi</taxon>
        <taxon>Dikarya</taxon>
        <taxon>Basidiomycota</taxon>
        <taxon>Agaricomycotina</taxon>
        <taxon>Agaricomycetes</taxon>
        <taxon>Agaricomycetidae</taxon>
        <taxon>Agaricales</taxon>
        <taxon>Marasmiineae</taxon>
        <taxon>Mycenaceae</taxon>
        <taxon>Mycena</taxon>
    </lineage>
</organism>